<organism evidence="1">
    <name type="scientific">marine sediment metagenome</name>
    <dbReference type="NCBI Taxonomy" id="412755"/>
    <lineage>
        <taxon>unclassified sequences</taxon>
        <taxon>metagenomes</taxon>
        <taxon>ecological metagenomes</taxon>
    </lineage>
</organism>
<comment type="caution">
    <text evidence="1">The sequence shown here is derived from an EMBL/GenBank/DDBJ whole genome shotgun (WGS) entry which is preliminary data.</text>
</comment>
<sequence>MNQESLEIIKETTKGFFKKTTFEVEIEFLPPQELTLPINLKTDDPQILIGERGQTLVEIQHLLKTILKRKISEPFFIDLDINGYKKKKIEYLKELAGSVADEVA</sequence>
<dbReference type="PANTHER" id="PTHR35800">
    <property type="entry name" value="PROTEIN JAG"/>
    <property type="match status" value="1"/>
</dbReference>
<evidence type="ECO:0000313" key="1">
    <source>
        <dbReference type="EMBL" id="GAI11392.1"/>
    </source>
</evidence>
<evidence type="ECO:0008006" key="2">
    <source>
        <dbReference type="Google" id="ProtNLM"/>
    </source>
</evidence>
<protein>
    <recommendedName>
        <fullName evidence="2">KH type-2 domain-containing protein</fullName>
    </recommendedName>
</protein>
<dbReference type="InterPro" id="IPR015946">
    <property type="entry name" value="KH_dom-like_a/b"/>
</dbReference>
<reference evidence="1" key="1">
    <citation type="journal article" date="2014" name="Front. Microbiol.">
        <title>High frequency of phylogenetically diverse reductive dehalogenase-homologous genes in deep subseafloor sedimentary metagenomes.</title>
        <authorList>
            <person name="Kawai M."/>
            <person name="Futagami T."/>
            <person name="Toyoda A."/>
            <person name="Takaki Y."/>
            <person name="Nishi S."/>
            <person name="Hori S."/>
            <person name="Arai W."/>
            <person name="Tsubouchi T."/>
            <person name="Morono Y."/>
            <person name="Uchiyama I."/>
            <person name="Ito T."/>
            <person name="Fujiyama A."/>
            <person name="Inagaki F."/>
            <person name="Takami H."/>
        </authorList>
    </citation>
    <scope>NUCLEOTIDE SEQUENCE</scope>
    <source>
        <strain evidence="1">Expedition CK06-06</strain>
    </source>
</reference>
<dbReference type="Gene3D" id="3.30.300.20">
    <property type="match status" value="1"/>
</dbReference>
<proteinExistence type="predicted"/>
<dbReference type="GO" id="GO:0003723">
    <property type="term" value="F:RNA binding"/>
    <property type="evidence" value="ECO:0007669"/>
    <property type="project" value="InterPro"/>
</dbReference>
<gene>
    <name evidence="1" type="ORF">S06H3_15614</name>
</gene>
<name>X1KWC1_9ZZZZ</name>
<dbReference type="InterPro" id="IPR039247">
    <property type="entry name" value="KhpB"/>
</dbReference>
<dbReference type="EMBL" id="BARV01007690">
    <property type="protein sequence ID" value="GAI11392.1"/>
    <property type="molecule type" value="Genomic_DNA"/>
</dbReference>
<dbReference type="PANTHER" id="PTHR35800:SF1">
    <property type="entry name" value="RNA-BINDING PROTEIN KHPB"/>
    <property type="match status" value="1"/>
</dbReference>
<dbReference type="AlphaFoldDB" id="X1KWC1"/>
<accession>X1KWC1</accession>